<dbReference type="InterPro" id="IPR052399">
    <property type="entry name" value="Phage_Baseplate_Assmbl_Protein"/>
</dbReference>
<dbReference type="EMBL" id="CP027569">
    <property type="protein sequence ID" value="AVO26368.1"/>
    <property type="molecule type" value="Genomic_DNA"/>
</dbReference>
<evidence type="ECO:0000259" key="1">
    <source>
        <dbReference type="Pfam" id="PF04865"/>
    </source>
</evidence>
<organism evidence="3 4">
    <name type="scientific">Megasphaera elsdenii</name>
    <dbReference type="NCBI Taxonomy" id="907"/>
    <lineage>
        <taxon>Bacteria</taxon>
        <taxon>Bacillati</taxon>
        <taxon>Bacillota</taxon>
        <taxon>Negativicutes</taxon>
        <taxon>Veillonellales</taxon>
        <taxon>Veillonellaceae</taxon>
        <taxon>Megasphaera</taxon>
    </lineage>
</organism>
<dbReference type="InterPro" id="IPR058531">
    <property type="entry name" value="Baseplate_J_M"/>
</dbReference>
<proteinExistence type="predicted"/>
<dbReference type="InterPro" id="IPR006949">
    <property type="entry name" value="Barrel_Baseplate_J-like"/>
</dbReference>
<dbReference type="AlphaFoldDB" id="A0A2S0M4L2"/>
<feature type="domain" description="Baseplate J-like central" evidence="2">
    <location>
        <begin position="188"/>
        <end position="257"/>
    </location>
</feature>
<dbReference type="Pfam" id="PF26078">
    <property type="entry name" value="Baseplate_J_M"/>
    <property type="match status" value="1"/>
</dbReference>
<evidence type="ECO:0000313" key="4">
    <source>
        <dbReference type="Proteomes" id="UP000238358"/>
    </source>
</evidence>
<dbReference type="RefSeq" id="WP_036220894.1">
    <property type="nucleotide sequence ID" value="NZ_CP027569.1"/>
</dbReference>
<protein>
    <submittedName>
        <fullName evidence="3">Uncharacterized protein</fullName>
    </submittedName>
</protein>
<reference evidence="3 4" key="1">
    <citation type="journal article" date="2018" name="Genome Announc.">
        <title>Complete genomes of two Megasphaera elsdenii strains, NCIMB 702410 and ATCC 25940.</title>
        <authorList>
            <person name="Hatmaker E.A."/>
            <person name="O'Dell K."/>
            <person name="Riley L.A."/>
            <person name="Klingeman D.M."/>
            <person name="Guss A.M."/>
        </authorList>
    </citation>
    <scope>NUCLEOTIDE SEQUENCE [LARGE SCALE GENOMIC DNA]</scope>
    <source>
        <strain evidence="3 4">NCIMB702410</strain>
    </source>
</reference>
<accession>A0A2S0M4L2</accession>
<evidence type="ECO:0000313" key="3">
    <source>
        <dbReference type="EMBL" id="AVO26368.1"/>
    </source>
</evidence>
<name>A0A2S0M4L2_MEGEL</name>
<dbReference type="Proteomes" id="UP000238358">
    <property type="component" value="Chromosome"/>
</dbReference>
<dbReference type="PANTHER" id="PTHR37829">
    <property type="entry name" value="PHAGE-LIKE ELEMENT PBSX PROTEIN XKDT"/>
    <property type="match status" value="1"/>
</dbReference>
<dbReference type="OrthoDB" id="2554267at2"/>
<feature type="domain" description="Baseplate protein J-like barrel" evidence="1">
    <location>
        <begin position="90"/>
        <end position="166"/>
    </location>
</feature>
<evidence type="ECO:0000259" key="2">
    <source>
        <dbReference type="Pfam" id="PF26078"/>
    </source>
</evidence>
<gene>
    <name evidence="3" type="ORF">C6Y28_01300</name>
</gene>
<dbReference type="PANTHER" id="PTHR37829:SF3">
    <property type="entry name" value="PROTEIN JAYE-RELATED"/>
    <property type="match status" value="1"/>
</dbReference>
<sequence length="357" mass="38249">MFEAKTQESIQSELKTIYEKKLNGQVSTIEGTFIGDNLATNAVEFEKSYAEMSLIVDAAFAQTSWGQYLTMRAAEFGIDRKEAVKAKGIVTVTGTGVVNSGAIFSTDGGIQFQAVNTTAINGTADINVEAVEAGEKGNVAAGTVVKIPVTITGISSVTNENAMSDGYDAETDASLLSWLLLHVRNPITSGNANHYREWTLSVAGVGNCQVIPVWNGNGTVKVSIIDENKDIASTNLINKVAAYLDTVKPIGATVTVSTPTYLDVTVSARVRVVTAYKDTYKEVLKKAIKDYLIDEGFSSDYITASSIISIAKIGQIMLATGVISDYDELKLNGDIQYITIAAEKLPRLSTLEVTELE</sequence>
<dbReference type="Pfam" id="PF04865">
    <property type="entry name" value="Baseplate_J"/>
    <property type="match status" value="1"/>
</dbReference>